<reference evidence="2 3" key="1">
    <citation type="journal article" date="2012" name="Science">
        <title>The Paleozoic origin of enzymatic lignin decomposition reconstructed from 31 fungal genomes.</title>
        <authorList>
            <person name="Floudas D."/>
            <person name="Binder M."/>
            <person name="Riley R."/>
            <person name="Barry K."/>
            <person name="Blanchette R.A."/>
            <person name="Henrissat B."/>
            <person name="Martinez A.T."/>
            <person name="Otillar R."/>
            <person name="Spatafora J.W."/>
            <person name="Yadav J.S."/>
            <person name="Aerts A."/>
            <person name="Benoit I."/>
            <person name="Boyd A."/>
            <person name="Carlson A."/>
            <person name="Copeland A."/>
            <person name="Coutinho P.M."/>
            <person name="de Vries R.P."/>
            <person name="Ferreira P."/>
            <person name="Findley K."/>
            <person name="Foster B."/>
            <person name="Gaskell J."/>
            <person name="Glotzer D."/>
            <person name="Gorecki P."/>
            <person name="Heitman J."/>
            <person name="Hesse C."/>
            <person name="Hori C."/>
            <person name="Igarashi K."/>
            <person name="Jurgens J.A."/>
            <person name="Kallen N."/>
            <person name="Kersten P."/>
            <person name="Kohler A."/>
            <person name="Kuees U."/>
            <person name="Kumar T.K.A."/>
            <person name="Kuo A."/>
            <person name="LaButti K."/>
            <person name="Larrondo L.F."/>
            <person name="Lindquist E."/>
            <person name="Ling A."/>
            <person name="Lombard V."/>
            <person name="Lucas S."/>
            <person name="Lundell T."/>
            <person name="Martin R."/>
            <person name="McLaughlin D.J."/>
            <person name="Morgenstern I."/>
            <person name="Morin E."/>
            <person name="Murat C."/>
            <person name="Nagy L.G."/>
            <person name="Nolan M."/>
            <person name="Ohm R.A."/>
            <person name="Patyshakuliyeva A."/>
            <person name="Rokas A."/>
            <person name="Ruiz-Duenas F.J."/>
            <person name="Sabat G."/>
            <person name="Salamov A."/>
            <person name="Samejima M."/>
            <person name="Schmutz J."/>
            <person name="Slot J.C."/>
            <person name="St John F."/>
            <person name="Stenlid J."/>
            <person name="Sun H."/>
            <person name="Sun S."/>
            <person name="Syed K."/>
            <person name="Tsang A."/>
            <person name="Wiebenga A."/>
            <person name="Young D."/>
            <person name="Pisabarro A."/>
            <person name="Eastwood D.C."/>
            <person name="Martin F."/>
            <person name="Cullen D."/>
            <person name="Grigoriev I.V."/>
            <person name="Hibbett D.S."/>
        </authorList>
    </citation>
    <scope>NUCLEOTIDE SEQUENCE</scope>
    <source>
        <strain evidence="3">FP-58527</strain>
    </source>
</reference>
<dbReference type="Gene3D" id="3.40.50.150">
    <property type="entry name" value="Vaccinia Virus protein VP39"/>
    <property type="match status" value="1"/>
</dbReference>
<sequence length="306" mass="33523">MTAQNASAPPPGTKAAAVVSIAHEERKHQSYPGSSYVLPSDSAERERLAFQHNLLMRVLGNRLVMPDIPIGQEDQILDSGTGSGIWLLDVIKIVPESTVLHGVDIESGLFPQEDPSIVSRGNVYFHVGSCTAMPLDWEGKFKLVNQRHMIAALRKEEWGKSFQEIYRVLKPGGWVQLGEVGYWRAGPETEKFDAMTNAVAQAKGLVIDCVAHIPDLLRQAGFTRISVEPTVIPLGCNGGQLAADARKNWMAVFRGLKTPILKGGGFGYVSSEAEFDGMADRMENEWRNSPDAEVQNNIICAQKPLS</sequence>
<dbReference type="InParanoid" id="S8FKI8"/>
<dbReference type="eggNOG" id="ENOG502S8W5">
    <property type="taxonomic scope" value="Eukaryota"/>
</dbReference>
<name>S8FKI8_FOMSC</name>
<organism evidence="2 3">
    <name type="scientific">Fomitopsis schrenkii</name>
    <name type="common">Brown rot fungus</name>
    <dbReference type="NCBI Taxonomy" id="2126942"/>
    <lineage>
        <taxon>Eukaryota</taxon>
        <taxon>Fungi</taxon>
        <taxon>Dikarya</taxon>
        <taxon>Basidiomycota</taxon>
        <taxon>Agaricomycotina</taxon>
        <taxon>Agaricomycetes</taxon>
        <taxon>Polyporales</taxon>
        <taxon>Fomitopsis</taxon>
    </lineage>
</organism>
<dbReference type="PANTHER" id="PTHR43591">
    <property type="entry name" value="METHYLTRANSFERASE"/>
    <property type="match status" value="1"/>
</dbReference>
<dbReference type="AlphaFoldDB" id="S8FKI8"/>
<dbReference type="HOGENOM" id="CLU_010595_9_3_1"/>
<proteinExistence type="predicted"/>
<evidence type="ECO:0000259" key="1">
    <source>
        <dbReference type="Pfam" id="PF13649"/>
    </source>
</evidence>
<dbReference type="Proteomes" id="UP000015241">
    <property type="component" value="Unassembled WGS sequence"/>
</dbReference>
<keyword evidence="3" id="KW-1185">Reference proteome</keyword>
<evidence type="ECO:0000313" key="2">
    <source>
        <dbReference type="EMBL" id="EPS98829.1"/>
    </source>
</evidence>
<dbReference type="SUPFAM" id="SSF53335">
    <property type="entry name" value="S-adenosyl-L-methionine-dependent methyltransferases"/>
    <property type="match status" value="1"/>
</dbReference>
<dbReference type="InterPro" id="IPR041698">
    <property type="entry name" value="Methyltransf_25"/>
</dbReference>
<gene>
    <name evidence="2" type="ORF">FOMPIDRAFT_1125594</name>
</gene>
<dbReference type="Pfam" id="PF13649">
    <property type="entry name" value="Methyltransf_25"/>
    <property type="match status" value="1"/>
</dbReference>
<dbReference type="PANTHER" id="PTHR43591:SF50">
    <property type="entry name" value="METHYLTRANSFERASE DOMAIN-CONTAINING PROTEIN-RELATED"/>
    <property type="match status" value="1"/>
</dbReference>
<dbReference type="STRING" id="743788.S8FKI8"/>
<dbReference type="CDD" id="cd02440">
    <property type="entry name" value="AdoMet_MTases"/>
    <property type="match status" value="1"/>
</dbReference>
<protein>
    <recommendedName>
        <fullName evidence="1">Methyltransferase domain-containing protein</fullName>
    </recommendedName>
</protein>
<dbReference type="InterPro" id="IPR029063">
    <property type="entry name" value="SAM-dependent_MTases_sf"/>
</dbReference>
<feature type="domain" description="Methyltransferase" evidence="1">
    <location>
        <begin position="76"/>
        <end position="173"/>
    </location>
</feature>
<dbReference type="OrthoDB" id="184880at2759"/>
<evidence type="ECO:0000313" key="3">
    <source>
        <dbReference type="Proteomes" id="UP000015241"/>
    </source>
</evidence>
<accession>S8FKI8</accession>
<dbReference type="EMBL" id="KE504161">
    <property type="protein sequence ID" value="EPS98829.1"/>
    <property type="molecule type" value="Genomic_DNA"/>
</dbReference>